<evidence type="ECO:0000313" key="1">
    <source>
        <dbReference type="EMBL" id="MBB3841685.1"/>
    </source>
</evidence>
<dbReference type="AlphaFoldDB" id="A0A7W5ZQ94"/>
<proteinExistence type="predicted"/>
<name>A0A7W5ZQ94_9BACT</name>
<sequence>MTQIILKNDIDQNKLSALLHFLKSFDIEVEVKTSKKTSKPSEEFSLTAGLWKDYELDANELRKQAWRIK</sequence>
<protein>
    <submittedName>
        <fullName evidence="1">Uncharacterized protein</fullName>
    </submittedName>
</protein>
<accession>A0A7W5ZQ94</accession>
<dbReference type="EMBL" id="JACIBY010000020">
    <property type="protein sequence ID" value="MBB3841685.1"/>
    <property type="molecule type" value="Genomic_DNA"/>
</dbReference>
<organism evidence="1 2">
    <name type="scientific">Runella defluvii</name>
    <dbReference type="NCBI Taxonomy" id="370973"/>
    <lineage>
        <taxon>Bacteria</taxon>
        <taxon>Pseudomonadati</taxon>
        <taxon>Bacteroidota</taxon>
        <taxon>Cytophagia</taxon>
        <taxon>Cytophagales</taxon>
        <taxon>Spirosomataceae</taxon>
        <taxon>Runella</taxon>
    </lineage>
</organism>
<keyword evidence="2" id="KW-1185">Reference proteome</keyword>
<reference evidence="1 2" key="1">
    <citation type="submission" date="2020-08" db="EMBL/GenBank/DDBJ databases">
        <title>Genomic Encyclopedia of Type Strains, Phase IV (KMG-IV): sequencing the most valuable type-strain genomes for metagenomic binning, comparative biology and taxonomic classification.</title>
        <authorList>
            <person name="Goeker M."/>
        </authorList>
    </citation>
    <scope>NUCLEOTIDE SEQUENCE [LARGE SCALE GENOMIC DNA]</scope>
    <source>
        <strain evidence="1 2">DSM 17976</strain>
    </source>
</reference>
<comment type="caution">
    <text evidence="1">The sequence shown here is derived from an EMBL/GenBank/DDBJ whole genome shotgun (WGS) entry which is preliminary data.</text>
</comment>
<evidence type="ECO:0000313" key="2">
    <source>
        <dbReference type="Proteomes" id="UP000541352"/>
    </source>
</evidence>
<gene>
    <name evidence="1" type="ORF">FHS57_005714</name>
</gene>
<dbReference type="Proteomes" id="UP000541352">
    <property type="component" value="Unassembled WGS sequence"/>
</dbReference>
<dbReference type="RefSeq" id="WP_183979508.1">
    <property type="nucleotide sequence ID" value="NZ_JACIBY010000020.1"/>
</dbReference>